<organism evidence="1 2">
    <name type="scientific">Lophiotrema nucula</name>
    <dbReference type="NCBI Taxonomy" id="690887"/>
    <lineage>
        <taxon>Eukaryota</taxon>
        <taxon>Fungi</taxon>
        <taxon>Dikarya</taxon>
        <taxon>Ascomycota</taxon>
        <taxon>Pezizomycotina</taxon>
        <taxon>Dothideomycetes</taxon>
        <taxon>Pleosporomycetidae</taxon>
        <taxon>Pleosporales</taxon>
        <taxon>Lophiotremataceae</taxon>
        <taxon>Lophiotrema</taxon>
    </lineage>
</organism>
<dbReference type="Gene3D" id="1.25.40.20">
    <property type="entry name" value="Ankyrin repeat-containing domain"/>
    <property type="match status" value="1"/>
</dbReference>
<sequence>MRSILDEELESGFNADADLCKAYLAKMKLGPSHHPDDPVEDLEDVIYYAHQVEVRTESPVINVIEEVERLTTQHTSPWNSTVSKYGGFLGFVVNRNLVHYVKTRLKTSPKAVHGSHVPLLHLAIQHIEPSSSRQQYLNVDMVRLLLSVGADPNQGIIPTPAGWTVWREFISTLHEGRIRGETDSTTLRRTLELLLAHGADPAIESRIKRPGHQTSWNAKVHLTAAEILRAAVPNDAEWLLSKASKWNFSVGGIWSSWLTGKLLR</sequence>
<dbReference type="Proteomes" id="UP000799770">
    <property type="component" value="Unassembled WGS sequence"/>
</dbReference>
<reference evidence="1" key="1">
    <citation type="journal article" date="2020" name="Stud. Mycol.">
        <title>101 Dothideomycetes genomes: a test case for predicting lifestyles and emergence of pathogens.</title>
        <authorList>
            <person name="Haridas S."/>
            <person name="Albert R."/>
            <person name="Binder M."/>
            <person name="Bloem J."/>
            <person name="Labutti K."/>
            <person name="Salamov A."/>
            <person name="Andreopoulos B."/>
            <person name="Baker S."/>
            <person name="Barry K."/>
            <person name="Bills G."/>
            <person name="Bluhm B."/>
            <person name="Cannon C."/>
            <person name="Castanera R."/>
            <person name="Culley D."/>
            <person name="Daum C."/>
            <person name="Ezra D."/>
            <person name="Gonzalez J."/>
            <person name="Henrissat B."/>
            <person name="Kuo A."/>
            <person name="Liang C."/>
            <person name="Lipzen A."/>
            <person name="Lutzoni F."/>
            <person name="Magnuson J."/>
            <person name="Mondo S."/>
            <person name="Nolan M."/>
            <person name="Ohm R."/>
            <person name="Pangilinan J."/>
            <person name="Park H.-J."/>
            <person name="Ramirez L."/>
            <person name="Alfaro M."/>
            <person name="Sun H."/>
            <person name="Tritt A."/>
            <person name="Yoshinaga Y."/>
            <person name="Zwiers L.-H."/>
            <person name="Turgeon B."/>
            <person name="Goodwin S."/>
            <person name="Spatafora J."/>
            <person name="Crous P."/>
            <person name="Grigoriev I."/>
        </authorList>
    </citation>
    <scope>NUCLEOTIDE SEQUENCE</scope>
    <source>
        <strain evidence="1">CBS 627.86</strain>
    </source>
</reference>
<proteinExistence type="predicted"/>
<dbReference type="AlphaFoldDB" id="A0A6A5YZG3"/>
<keyword evidence="2" id="KW-1185">Reference proteome</keyword>
<gene>
    <name evidence="1" type="ORF">BDV96DRAFT_650058</name>
</gene>
<evidence type="ECO:0008006" key="3">
    <source>
        <dbReference type="Google" id="ProtNLM"/>
    </source>
</evidence>
<accession>A0A6A5YZG3</accession>
<evidence type="ECO:0000313" key="1">
    <source>
        <dbReference type="EMBL" id="KAF2111501.1"/>
    </source>
</evidence>
<dbReference type="InterPro" id="IPR036770">
    <property type="entry name" value="Ankyrin_rpt-contain_sf"/>
</dbReference>
<dbReference type="OrthoDB" id="10643541at2759"/>
<evidence type="ECO:0000313" key="2">
    <source>
        <dbReference type="Proteomes" id="UP000799770"/>
    </source>
</evidence>
<dbReference type="EMBL" id="ML977334">
    <property type="protein sequence ID" value="KAF2111501.1"/>
    <property type="molecule type" value="Genomic_DNA"/>
</dbReference>
<protein>
    <recommendedName>
        <fullName evidence="3">Ankyrin repeat-containing domain protein</fullName>
    </recommendedName>
</protein>
<name>A0A6A5YZG3_9PLEO</name>